<proteinExistence type="predicted"/>
<gene>
    <name evidence="1" type="ORF">JCGZ_03604</name>
</gene>
<organism evidence="1 2">
    <name type="scientific">Jatropha curcas</name>
    <name type="common">Barbados nut</name>
    <dbReference type="NCBI Taxonomy" id="180498"/>
    <lineage>
        <taxon>Eukaryota</taxon>
        <taxon>Viridiplantae</taxon>
        <taxon>Streptophyta</taxon>
        <taxon>Embryophyta</taxon>
        <taxon>Tracheophyta</taxon>
        <taxon>Spermatophyta</taxon>
        <taxon>Magnoliopsida</taxon>
        <taxon>eudicotyledons</taxon>
        <taxon>Gunneridae</taxon>
        <taxon>Pentapetalae</taxon>
        <taxon>rosids</taxon>
        <taxon>fabids</taxon>
        <taxon>Malpighiales</taxon>
        <taxon>Euphorbiaceae</taxon>
        <taxon>Crotonoideae</taxon>
        <taxon>Jatropheae</taxon>
        <taxon>Jatropha</taxon>
    </lineage>
</organism>
<evidence type="ECO:0000313" key="1">
    <source>
        <dbReference type="EMBL" id="KDP21600.1"/>
    </source>
</evidence>
<protein>
    <submittedName>
        <fullName evidence="1">Uncharacterized protein</fullName>
    </submittedName>
</protein>
<reference evidence="1 2" key="1">
    <citation type="journal article" date="2014" name="PLoS ONE">
        <title>Global Analysis of Gene Expression Profiles in Physic Nut (Jatropha curcas L.) Seedlings Exposed to Salt Stress.</title>
        <authorList>
            <person name="Zhang L."/>
            <person name="Zhang C."/>
            <person name="Wu P."/>
            <person name="Chen Y."/>
            <person name="Li M."/>
            <person name="Jiang H."/>
            <person name="Wu G."/>
        </authorList>
    </citation>
    <scope>NUCLEOTIDE SEQUENCE [LARGE SCALE GENOMIC DNA]</scope>
    <source>
        <strain evidence="2">cv. GZQX0401</strain>
        <tissue evidence="1">Young leaves</tissue>
    </source>
</reference>
<sequence>MHHSFTAAQHLALLQPFHDHSAEEISALWARVDEQERQLVELRAHVMQMFGHHGAGTSSSDPPLAIDPHVFKAIHQPLSSPLDLDTTDDTLVTPVDITTHPAAGTTINPVNTSLDRPEDRHYRFDFRPF</sequence>
<keyword evidence="2" id="KW-1185">Reference proteome</keyword>
<dbReference type="Proteomes" id="UP000027138">
    <property type="component" value="Unassembled WGS sequence"/>
</dbReference>
<dbReference type="EMBL" id="KK915614">
    <property type="protein sequence ID" value="KDP21600.1"/>
    <property type="molecule type" value="Genomic_DNA"/>
</dbReference>
<name>A0A067JNM0_JATCU</name>
<dbReference type="AlphaFoldDB" id="A0A067JNM0"/>
<accession>A0A067JNM0</accession>
<evidence type="ECO:0000313" key="2">
    <source>
        <dbReference type="Proteomes" id="UP000027138"/>
    </source>
</evidence>